<keyword evidence="2" id="KW-0862">Zinc</keyword>
<dbReference type="PANTHER" id="PTHR47572:SF5">
    <property type="entry name" value="BLR2277 PROTEIN"/>
    <property type="match status" value="1"/>
</dbReference>
<dbReference type="InterPro" id="IPR051262">
    <property type="entry name" value="SMP-30/CGR1_Lactonase"/>
</dbReference>
<dbReference type="InterPro" id="IPR019546">
    <property type="entry name" value="TAT_signal_bac_arc"/>
</dbReference>
<comment type="cofactor">
    <cofactor evidence="2">
        <name>Zn(2+)</name>
        <dbReference type="ChEBI" id="CHEBI:29105"/>
    </cofactor>
    <text evidence="2">Binds 1 divalent metal cation per subunit.</text>
</comment>
<evidence type="ECO:0000259" key="3">
    <source>
        <dbReference type="Pfam" id="PF08450"/>
    </source>
</evidence>
<dbReference type="AlphaFoldDB" id="A0A225DYM9"/>
<sequence length="312" mass="33475">MNPVSTRRQFLGAAAVGVAGIAASSQSTIRADDAGALFVATPLTEKGGFTPGIEGPGCDAAGNLYVVNLAKEGDIAKIAPGGKPEVWVSLPGKSVGNGIVFDRAGTMYVADYVEHNVLQIDPKTKAITVYAHEPSMNQPNDLAIAQDGTIYASDPSWKNGTGQLWRVGKDRKFKKVATDMGTTNGIDLSPDGKTLYANESVQKNVWAFPVTGDGLGEKRLVKKFEDHGFDGMRCDVDGNLYITRHGKGTVVKLTPDGKVLKEIDVLGKKPSNICFGGPDGRTAYVTEVEHLRVVQFRVDRPGLAWQRWQKSS</sequence>
<dbReference type="PRINTS" id="PR01790">
    <property type="entry name" value="SMP30FAMILY"/>
</dbReference>
<dbReference type="NCBIfam" id="TIGR01409">
    <property type="entry name" value="TAT_signal_seq"/>
    <property type="match status" value="1"/>
</dbReference>
<dbReference type="Gene3D" id="2.120.10.30">
    <property type="entry name" value="TolB, C-terminal domain"/>
    <property type="match status" value="1"/>
</dbReference>
<feature type="binding site" evidence="2">
    <location>
        <position position="140"/>
    </location>
    <ligand>
        <name>substrate</name>
    </ligand>
</feature>
<dbReference type="Proteomes" id="UP000214646">
    <property type="component" value="Unassembled WGS sequence"/>
</dbReference>
<dbReference type="EMBL" id="NIDE01000001">
    <property type="protein sequence ID" value="OWK46650.1"/>
    <property type="molecule type" value="Genomic_DNA"/>
</dbReference>
<dbReference type="InterPro" id="IPR005511">
    <property type="entry name" value="SMP-30"/>
</dbReference>
<dbReference type="PANTHER" id="PTHR47572">
    <property type="entry name" value="LIPOPROTEIN-RELATED"/>
    <property type="match status" value="1"/>
</dbReference>
<proteinExistence type="predicted"/>
<feature type="domain" description="SMP-30/Gluconolactonase/LRE-like region" evidence="3">
    <location>
        <begin position="54"/>
        <end position="287"/>
    </location>
</feature>
<protein>
    <submittedName>
        <fullName evidence="4">Gluconolactonase</fullName>
    </submittedName>
</protein>
<feature type="binding site" evidence="2">
    <location>
        <position position="230"/>
    </location>
    <ligand>
        <name>a divalent metal cation</name>
        <dbReference type="ChEBI" id="CHEBI:60240"/>
    </ligand>
</feature>
<keyword evidence="5" id="KW-1185">Reference proteome</keyword>
<evidence type="ECO:0000256" key="2">
    <source>
        <dbReference type="PIRSR" id="PIRSR605511-2"/>
    </source>
</evidence>
<dbReference type="Pfam" id="PF08450">
    <property type="entry name" value="SGL"/>
    <property type="match status" value="1"/>
</dbReference>
<gene>
    <name evidence="4" type="ORF">FRUB_00349</name>
</gene>
<comment type="caution">
    <text evidence="4">The sequence shown here is derived from an EMBL/GenBank/DDBJ whole genome shotgun (WGS) entry which is preliminary data.</text>
</comment>
<dbReference type="RefSeq" id="WP_088251853.1">
    <property type="nucleotide sequence ID" value="NZ_NIDE01000001.1"/>
</dbReference>
<dbReference type="SUPFAM" id="SSF63829">
    <property type="entry name" value="Calcium-dependent phosphotriesterase"/>
    <property type="match status" value="1"/>
</dbReference>
<evidence type="ECO:0000313" key="4">
    <source>
        <dbReference type="EMBL" id="OWK46650.1"/>
    </source>
</evidence>
<dbReference type="OrthoDB" id="2633250at2"/>
<dbReference type="GO" id="GO:0046872">
    <property type="term" value="F:metal ion binding"/>
    <property type="evidence" value="ECO:0007669"/>
    <property type="project" value="UniProtKB-KW"/>
</dbReference>
<feature type="active site" description="Proton donor/acceptor" evidence="1">
    <location>
        <position position="230"/>
    </location>
</feature>
<evidence type="ECO:0000313" key="5">
    <source>
        <dbReference type="Proteomes" id="UP000214646"/>
    </source>
</evidence>
<name>A0A225DYM9_9BACT</name>
<feature type="binding site" evidence="2">
    <location>
        <position position="184"/>
    </location>
    <ligand>
        <name>a divalent metal cation</name>
        <dbReference type="ChEBI" id="CHEBI:60240"/>
    </ligand>
</feature>
<dbReference type="InterPro" id="IPR013658">
    <property type="entry name" value="SGL"/>
</dbReference>
<dbReference type="InterPro" id="IPR006311">
    <property type="entry name" value="TAT_signal"/>
</dbReference>
<organism evidence="4 5">
    <name type="scientific">Fimbriiglobus ruber</name>
    <dbReference type="NCBI Taxonomy" id="1908690"/>
    <lineage>
        <taxon>Bacteria</taxon>
        <taxon>Pseudomonadati</taxon>
        <taxon>Planctomycetota</taxon>
        <taxon>Planctomycetia</taxon>
        <taxon>Gemmatales</taxon>
        <taxon>Gemmataceae</taxon>
        <taxon>Fimbriiglobus</taxon>
    </lineage>
</organism>
<accession>A0A225DYM9</accession>
<dbReference type="InterPro" id="IPR011042">
    <property type="entry name" value="6-blade_b-propeller_TolB-like"/>
</dbReference>
<dbReference type="PROSITE" id="PS51318">
    <property type="entry name" value="TAT"/>
    <property type="match status" value="1"/>
</dbReference>
<keyword evidence="2" id="KW-0479">Metal-binding</keyword>
<reference evidence="5" key="1">
    <citation type="submission" date="2017-06" db="EMBL/GenBank/DDBJ databases">
        <title>Genome analysis of Fimbriiglobus ruber SP5, the first member of the order Planctomycetales with confirmed chitinolytic capability.</title>
        <authorList>
            <person name="Ravin N.V."/>
            <person name="Rakitin A.L."/>
            <person name="Ivanova A.A."/>
            <person name="Beletsky A.V."/>
            <person name="Kulichevskaya I.S."/>
            <person name="Mardanov A.V."/>
            <person name="Dedysh S.N."/>
        </authorList>
    </citation>
    <scope>NUCLEOTIDE SEQUENCE [LARGE SCALE GENOMIC DNA]</scope>
    <source>
        <strain evidence="5">SP5</strain>
    </source>
</reference>
<feature type="binding site" evidence="2">
    <location>
        <position position="154"/>
    </location>
    <ligand>
        <name>a divalent metal cation</name>
        <dbReference type="ChEBI" id="CHEBI:60240"/>
    </ligand>
</feature>
<evidence type="ECO:0000256" key="1">
    <source>
        <dbReference type="PIRSR" id="PIRSR605511-1"/>
    </source>
</evidence>